<name>A0AAW0BQ00_9AGAR</name>
<feature type="compositionally biased region" description="Basic and acidic residues" evidence="5">
    <location>
        <begin position="343"/>
        <end position="356"/>
    </location>
</feature>
<reference evidence="8 9" key="1">
    <citation type="journal article" date="2024" name="J Genomics">
        <title>Draft genome sequencing and assembly of Favolaschia claudopus CIRM-BRFM 2984 isolated from oak limbs.</title>
        <authorList>
            <person name="Navarro D."/>
            <person name="Drula E."/>
            <person name="Chaduli D."/>
            <person name="Cazenave R."/>
            <person name="Ahrendt S."/>
            <person name="Wang J."/>
            <person name="Lipzen A."/>
            <person name="Daum C."/>
            <person name="Barry K."/>
            <person name="Grigoriev I.V."/>
            <person name="Favel A."/>
            <person name="Rosso M.N."/>
            <person name="Martin F."/>
        </authorList>
    </citation>
    <scope>NUCLEOTIDE SEQUENCE [LARGE SCALE GENOMIC DNA]</scope>
    <source>
        <strain evidence="8 9">CIRM-BRFM 2984</strain>
    </source>
</reference>
<feature type="domain" description="EamA" evidence="7">
    <location>
        <begin position="103"/>
        <end position="182"/>
    </location>
</feature>
<keyword evidence="4 6" id="KW-0472">Membrane</keyword>
<feature type="region of interest" description="Disordered" evidence="5">
    <location>
        <begin position="376"/>
        <end position="403"/>
    </location>
</feature>
<protein>
    <submittedName>
        <fullName evidence="8">Aldo-keto reductase</fullName>
    </submittedName>
</protein>
<proteinExistence type="predicted"/>
<feature type="transmembrane region" description="Helical" evidence="6">
    <location>
        <begin position="234"/>
        <end position="255"/>
    </location>
</feature>
<feature type="region of interest" description="Disordered" evidence="5">
    <location>
        <begin position="17"/>
        <end position="44"/>
    </location>
</feature>
<keyword evidence="3 6" id="KW-1133">Transmembrane helix</keyword>
<comment type="subcellular location">
    <subcellularLocation>
        <location evidence="1">Membrane</location>
        <topology evidence="1">Multi-pass membrane protein</topology>
    </subcellularLocation>
</comment>
<evidence type="ECO:0000313" key="9">
    <source>
        <dbReference type="Proteomes" id="UP001362999"/>
    </source>
</evidence>
<evidence type="ECO:0000256" key="1">
    <source>
        <dbReference type="ARBA" id="ARBA00004141"/>
    </source>
</evidence>
<feature type="compositionally biased region" description="Polar residues" evidence="5">
    <location>
        <begin position="23"/>
        <end position="44"/>
    </location>
</feature>
<feature type="transmembrane region" description="Helical" evidence="6">
    <location>
        <begin position="114"/>
        <end position="135"/>
    </location>
</feature>
<accession>A0AAW0BQ00</accession>
<feature type="transmembrane region" description="Helical" evidence="6">
    <location>
        <begin position="206"/>
        <end position="227"/>
    </location>
</feature>
<dbReference type="EMBL" id="JAWWNJ010000028">
    <property type="protein sequence ID" value="KAK7028297.1"/>
    <property type="molecule type" value="Genomic_DNA"/>
</dbReference>
<gene>
    <name evidence="8" type="ORF">R3P38DRAFT_3517399</name>
</gene>
<dbReference type="AlphaFoldDB" id="A0AAW0BQ00"/>
<organism evidence="8 9">
    <name type="scientific">Favolaschia claudopus</name>
    <dbReference type="NCBI Taxonomy" id="2862362"/>
    <lineage>
        <taxon>Eukaryota</taxon>
        <taxon>Fungi</taxon>
        <taxon>Dikarya</taxon>
        <taxon>Basidiomycota</taxon>
        <taxon>Agaricomycotina</taxon>
        <taxon>Agaricomycetes</taxon>
        <taxon>Agaricomycetidae</taxon>
        <taxon>Agaricales</taxon>
        <taxon>Marasmiineae</taxon>
        <taxon>Mycenaceae</taxon>
        <taxon>Favolaschia</taxon>
    </lineage>
</organism>
<dbReference type="InterPro" id="IPR000620">
    <property type="entry name" value="EamA_dom"/>
</dbReference>
<feature type="transmembrane region" description="Helical" evidence="6">
    <location>
        <begin position="168"/>
        <end position="186"/>
    </location>
</feature>
<evidence type="ECO:0000256" key="3">
    <source>
        <dbReference type="ARBA" id="ARBA00022989"/>
    </source>
</evidence>
<keyword evidence="9" id="KW-1185">Reference proteome</keyword>
<evidence type="ECO:0000259" key="7">
    <source>
        <dbReference type="Pfam" id="PF00892"/>
    </source>
</evidence>
<evidence type="ECO:0000256" key="6">
    <source>
        <dbReference type="SAM" id="Phobius"/>
    </source>
</evidence>
<comment type="caution">
    <text evidence="8">The sequence shown here is derived from an EMBL/GenBank/DDBJ whole genome shotgun (WGS) entry which is preliminary data.</text>
</comment>
<sequence length="403" mass="43665">MSSVPYVALTSNQSDVVLPPTNEAPSESSYTPIPSTSSFPSDPRLEQTSWYRPICNRVQEFLSLNAGLLLVTGAQAVFSLVNVAVKVLQNLDEPMLVQKVPHPFIGPEGVRSLLVLRGVTGFLGLNGTYFALQYLSLSDVTVIEFLVPMGTAMTASVFLKESFSRREALASLCSLFGVVLIARPHFLFGSSGDDSRSTDEKHRMLAIGMALSGVIGLTGAMTTIRAIGQRAHPLHLLASFSVHSVFAASIVMAILRQPVVIPTLLGFAAQLKKSQKAALALLLMMGFQREAAGRASMGLYTQIIFATVLEHVFFHTLPTLLSVLGTGIIMSAAIYVALTKKKSPEEGKPQSRREDTIDPQNDISLEEGLLQNFKAQSETEEVEYDSNSTSSQPDRQKLNVLHA</sequence>
<feature type="transmembrane region" description="Helical" evidence="6">
    <location>
        <begin position="141"/>
        <end position="159"/>
    </location>
</feature>
<feature type="region of interest" description="Disordered" evidence="5">
    <location>
        <begin position="343"/>
        <end position="363"/>
    </location>
</feature>
<dbReference type="PANTHER" id="PTHR22911">
    <property type="entry name" value="ACYL-MALONYL CONDENSING ENZYME-RELATED"/>
    <property type="match status" value="1"/>
</dbReference>
<keyword evidence="2 6" id="KW-0812">Transmembrane</keyword>
<evidence type="ECO:0000256" key="5">
    <source>
        <dbReference type="SAM" id="MobiDB-lite"/>
    </source>
</evidence>
<dbReference type="Pfam" id="PF00892">
    <property type="entry name" value="EamA"/>
    <property type="match status" value="1"/>
</dbReference>
<dbReference type="InterPro" id="IPR037185">
    <property type="entry name" value="EmrE-like"/>
</dbReference>
<evidence type="ECO:0000256" key="4">
    <source>
        <dbReference type="ARBA" id="ARBA00023136"/>
    </source>
</evidence>
<dbReference type="GO" id="GO:0016020">
    <property type="term" value="C:membrane"/>
    <property type="evidence" value="ECO:0007669"/>
    <property type="project" value="UniProtKB-SubCell"/>
</dbReference>
<dbReference type="Proteomes" id="UP001362999">
    <property type="component" value="Unassembled WGS sequence"/>
</dbReference>
<dbReference type="PANTHER" id="PTHR22911:SF6">
    <property type="entry name" value="SOLUTE CARRIER FAMILY 35 MEMBER G1"/>
    <property type="match status" value="1"/>
</dbReference>
<evidence type="ECO:0000313" key="8">
    <source>
        <dbReference type="EMBL" id="KAK7028297.1"/>
    </source>
</evidence>
<feature type="transmembrane region" description="Helical" evidence="6">
    <location>
        <begin position="320"/>
        <end position="338"/>
    </location>
</feature>
<dbReference type="SUPFAM" id="SSF103481">
    <property type="entry name" value="Multidrug resistance efflux transporter EmrE"/>
    <property type="match status" value="2"/>
</dbReference>
<evidence type="ECO:0000256" key="2">
    <source>
        <dbReference type="ARBA" id="ARBA00022692"/>
    </source>
</evidence>